<name>A0A9D3PCI4_MEGAT</name>
<gene>
    <name evidence="1" type="ORF">MATL_G00256130</name>
</gene>
<proteinExistence type="predicted"/>
<dbReference type="Proteomes" id="UP001046870">
    <property type="component" value="Chromosome 24"/>
</dbReference>
<reference evidence="1" key="1">
    <citation type="submission" date="2021-01" db="EMBL/GenBank/DDBJ databases">
        <authorList>
            <person name="Zahm M."/>
            <person name="Roques C."/>
            <person name="Cabau C."/>
            <person name="Klopp C."/>
            <person name="Donnadieu C."/>
            <person name="Jouanno E."/>
            <person name="Lampietro C."/>
            <person name="Louis A."/>
            <person name="Herpin A."/>
            <person name="Echchiki A."/>
            <person name="Berthelot C."/>
            <person name="Parey E."/>
            <person name="Roest-Crollius H."/>
            <person name="Braasch I."/>
            <person name="Postlethwait J."/>
            <person name="Bobe J."/>
            <person name="Montfort J."/>
            <person name="Bouchez O."/>
            <person name="Begum T."/>
            <person name="Mejri S."/>
            <person name="Adams A."/>
            <person name="Chen W.-J."/>
            <person name="Guiguen Y."/>
        </authorList>
    </citation>
    <scope>NUCLEOTIDE SEQUENCE</scope>
    <source>
        <strain evidence="1">YG-15Mar2019-1</strain>
        <tissue evidence="1">Brain</tissue>
    </source>
</reference>
<organism evidence="1 2">
    <name type="scientific">Megalops atlanticus</name>
    <name type="common">Tarpon</name>
    <name type="synonym">Clupea gigantea</name>
    <dbReference type="NCBI Taxonomy" id="7932"/>
    <lineage>
        <taxon>Eukaryota</taxon>
        <taxon>Metazoa</taxon>
        <taxon>Chordata</taxon>
        <taxon>Craniata</taxon>
        <taxon>Vertebrata</taxon>
        <taxon>Euteleostomi</taxon>
        <taxon>Actinopterygii</taxon>
        <taxon>Neopterygii</taxon>
        <taxon>Teleostei</taxon>
        <taxon>Elopiformes</taxon>
        <taxon>Megalopidae</taxon>
        <taxon>Megalops</taxon>
    </lineage>
</organism>
<accession>A0A9D3PCI4</accession>
<dbReference type="AlphaFoldDB" id="A0A9D3PCI4"/>
<sequence length="68" mass="7405">MAGVTAEKRHSGFGAFLSRAIRIRKGPENNLESVCTVSVVKDIAQSPRSEDGVGVFHRSFPVLIPREP</sequence>
<protein>
    <submittedName>
        <fullName evidence="1">Uncharacterized protein</fullName>
    </submittedName>
</protein>
<evidence type="ECO:0000313" key="2">
    <source>
        <dbReference type="Proteomes" id="UP001046870"/>
    </source>
</evidence>
<evidence type="ECO:0000313" key="1">
    <source>
        <dbReference type="EMBL" id="KAG7455397.1"/>
    </source>
</evidence>
<keyword evidence="2" id="KW-1185">Reference proteome</keyword>
<comment type="caution">
    <text evidence="1">The sequence shown here is derived from an EMBL/GenBank/DDBJ whole genome shotgun (WGS) entry which is preliminary data.</text>
</comment>
<dbReference type="EMBL" id="JAFDVH010000024">
    <property type="protein sequence ID" value="KAG7455397.1"/>
    <property type="molecule type" value="Genomic_DNA"/>
</dbReference>